<protein>
    <submittedName>
        <fullName evidence="11">Response regulator</fullName>
    </submittedName>
</protein>
<dbReference type="CDD" id="cd17536">
    <property type="entry name" value="REC_YesN-like"/>
    <property type="match status" value="1"/>
</dbReference>
<dbReference type="Proteomes" id="UP001178288">
    <property type="component" value="Chromosome"/>
</dbReference>
<evidence type="ECO:0000259" key="9">
    <source>
        <dbReference type="PROSITE" id="PS01124"/>
    </source>
</evidence>
<dbReference type="InterPro" id="IPR011006">
    <property type="entry name" value="CheY-like_superfamily"/>
</dbReference>
<accession>A0AA95S8C8</accession>
<dbReference type="Pfam" id="PF17853">
    <property type="entry name" value="GGDEF_2"/>
    <property type="match status" value="1"/>
</dbReference>
<dbReference type="PANTHER" id="PTHR42713:SF3">
    <property type="entry name" value="TRANSCRIPTIONAL REGULATORY PROTEIN HPTR"/>
    <property type="match status" value="1"/>
</dbReference>
<dbReference type="GO" id="GO:0005737">
    <property type="term" value="C:cytoplasm"/>
    <property type="evidence" value="ECO:0007669"/>
    <property type="project" value="UniProtKB-SubCell"/>
</dbReference>
<dbReference type="SUPFAM" id="SSF46689">
    <property type="entry name" value="Homeodomain-like"/>
    <property type="match status" value="2"/>
</dbReference>
<dbReference type="RefSeq" id="WP_066092520.1">
    <property type="nucleotide sequence ID" value="NZ_CP126114.1"/>
</dbReference>
<evidence type="ECO:0000256" key="4">
    <source>
        <dbReference type="ARBA" id="ARBA00023012"/>
    </source>
</evidence>
<dbReference type="InterPro" id="IPR020449">
    <property type="entry name" value="Tscrpt_reg_AraC-type_HTH"/>
</dbReference>
<feature type="domain" description="Response regulatory" evidence="10">
    <location>
        <begin position="3"/>
        <end position="120"/>
    </location>
</feature>
<dbReference type="InterPro" id="IPR001789">
    <property type="entry name" value="Sig_transdc_resp-reg_receiver"/>
</dbReference>
<dbReference type="PRINTS" id="PR00032">
    <property type="entry name" value="HTHARAC"/>
</dbReference>
<reference evidence="11" key="1">
    <citation type="submission" date="2023-05" db="EMBL/GenBank/DDBJ databases">
        <title>Comparative genomics of Bacillaceae isolates and their secondary metabolite potential.</title>
        <authorList>
            <person name="Song L."/>
            <person name="Nielsen L.J."/>
            <person name="Mohite O."/>
            <person name="Xu X."/>
            <person name="Weber T."/>
            <person name="Kovacs A.T."/>
        </authorList>
    </citation>
    <scope>NUCLEOTIDE SEQUENCE</scope>
    <source>
        <strain evidence="11">XLM17</strain>
    </source>
</reference>
<dbReference type="PROSITE" id="PS00041">
    <property type="entry name" value="HTH_ARAC_FAMILY_1"/>
    <property type="match status" value="1"/>
</dbReference>
<dbReference type="InterPro" id="IPR041522">
    <property type="entry name" value="CdaR_GGDEF"/>
</dbReference>
<evidence type="ECO:0000313" key="12">
    <source>
        <dbReference type="Proteomes" id="UP001178288"/>
    </source>
</evidence>
<evidence type="ECO:0000256" key="1">
    <source>
        <dbReference type="ARBA" id="ARBA00004496"/>
    </source>
</evidence>
<organism evidence="11 12">
    <name type="scientific">Neobacillus novalis</name>
    <dbReference type="NCBI Taxonomy" id="220687"/>
    <lineage>
        <taxon>Bacteria</taxon>
        <taxon>Bacillati</taxon>
        <taxon>Bacillota</taxon>
        <taxon>Bacilli</taxon>
        <taxon>Bacillales</taxon>
        <taxon>Bacillaceae</taxon>
        <taxon>Neobacillus</taxon>
    </lineage>
</organism>
<dbReference type="SMART" id="SM00342">
    <property type="entry name" value="HTH_ARAC"/>
    <property type="match status" value="1"/>
</dbReference>
<keyword evidence="7" id="KW-0804">Transcription</keyword>
<evidence type="ECO:0000256" key="3">
    <source>
        <dbReference type="ARBA" id="ARBA00022553"/>
    </source>
</evidence>
<feature type="domain" description="HTH araC/xylS-type" evidence="9">
    <location>
        <begin position="438"/>
        <end position="535"/>
    </location>
</feature>
<sequence length="540" mass="63355">MLKLMVVEDEKTIREGIISTIDWDVHNIKISAEASNGEEALNLMESIKPDIILTDIQMPKMSGLTFIELAKENGFSFEAIILTGYEDFNYAKHSILLNVFDYILKPAQPTEILNAVLKAKQKLEQKKWMDEQLNLLEHYTDKSICLDKVETLTKWFHFQEGSQFGNRVEIIPKLKMKINNNQPLHVGMVWLTPQQKDQYIIDDYELLKFTCMNIAAETLSAYYNNKLEVIFDQNALVWVGNINDSHHPNKLKKFLDQLVENFQIYLKLPIYIGVGDPKESITEIHKSYLEAQHVLDEQYYHQENNFFFHKKENDPVEKQILHDKELAILEDEIISHMYNKQYDSALDKLESWLSYLEEKTFYHKEQVNLKAFTLIVEMQKFVQGNTLTKIEWEVDLINWIEQMPSMRTFDDMSSILKKIFQNVFDILTAEKSIHRTVQRAQTIIEERYNGNLSLESVANEVFVSSAYLSSLFKQELGVNFLDYLHQYRISQAKVLLTKNYKVYEVANKIGYNDERHFSSTFKKWTGITPSQFQKKTKIAK</sequence>
<dbReference type="Pfam" id="PF12833">
    <property type="entry name" value="HTH_18"/>
    <property type="match status" value="1"/>
</dbReference>
<evidence type="ECO:0000256" key="6">
    <source>
        <dbReference type="ARBA" id="ARBA00023125"/>
    </source>
</evidence>
<dbReference type="AlphaFoldDB" id="A0AA95S8C8"/>
<evidence type="ECO:0000313" key="11">
    <source>
        <dbReference type="EMBL" id="WHY85680.1"/>
    </source>
</evidence>
<keyword evidence="2" id="KW-0963">Cytoplasm</keyword>
<dbReference type="GO" id="GO:0003700">
    <property type="term" value="F:DNA-binding transcription factor activity"/>
    <property type="evidence" value="ECO:0007669"/>
    <property type="project" value="InterPro"/>
</dbReference>
<dbReference type="KEGG" id="nnv:QNH39_24235"/>
<evidence type="ECO:0000256" key="2">
    <source>
        <dbReference type="ARBA" id="ARBA00022490"/>
    </source>
</evidence>
<evidence type="ECO:0000256" key="8">
    <source>
        <dbReference type="PROSITE-ProRule" id="PRU00169"/>
    </source>
</evidence>
<keyword evidence="5" id="KW-0805">Transcription regulation</keyword>
<dbReference type="InterPro" id="IPR018062">
    <property type="entry name" value="HTH_AraC-typ_CS"/>
</dbReference>
<comment type="subcellular location">
    <subcellularLocation>
        <location evidence="1">Cytoplasm</location>
    </subcellularLocation>
</comment>
<evidence type="ECO:0000256" key="7">
    <source>
        <dbReference type="ARBA" id="ARBA00023163"/>
    </source>
</evidence>
<dbReference type="GO" id="GO:0000160">
    <property type="term" value="P:phosphorelay signal transduction system"/>
    <property type="evidence" value="ECO:0007669"/>
    <property type="project" value="UniProtKB-KW"/>
</dbReference>
<dbReference type="PROSITE" id="PS50110">
    <property type="entry name" value="RESPONSE_REGULATORY"/>
    <property type="match status" value="1"/>
</dbReference>
<dbReference type="PANTHER" id="PTHR42713">
    <property type="entry name" value="HISTIDINE KINASE-RELATED"/>
    <property type="match status" value="1"/>
</dbReference>
<feature type="modified residue" description="4-aspartylphosphate" evidence="8">
    <location>
        <position position="55"/>
    </location>
</feature>
<evidence type="ECO:0000256" key="5">
    <source>
        <dbReference type="ARBA" id="ARBA00023015"/>
    </source>
</evidence>
<name>A0AA95S8C8_9BACI</name>
<evidence type="ECO:0000259" key="10">
    <source>
        <dbReference type="PROSITE" id="PS50110"/>
    </source>
</evidence>
<proteinExistence type="predicted"/>
<dbReference type="InterPro" id="IPR051552">
    <property type="entry name" value="HptR"/>
</dbReference>
<keyword evidence="3 8" id="KW-0597">Phosphoprotein</keyword>
<dbReference type="SMART" id="SM00448">
    <property type="entry name" value="REC"/>
    <property type="match status" value="1"/>
</dbReference>
<gene>
    <name evidence="11" type="ORF">QNH39_24235</name>
</gene>
<dbReference type="Pfam" id="PF00072">
    <property type="entry name" value="Response_reg"/>
    <property type="match status" value="1"/>
</dbReference>
<dbReference type="InterPro" id="IPR009057">
    <property type="entry name" value="Homeodomain-like_sf"/>
</dbReference>
<dbReference type="Gene3D" id="3.40.50.2300">
    <property type="match status" value="1"/>
</dbReference>
<dbReference type="Gene3D" id="1.10.10.60">
    <property type="entry name" value="Homeodomain-like"/>
    <property type="match status" value="2"/>
</dbReference>
<keyword evidence="4" id="KW-0902">Two-component regulatory system</keyword>
<dbReference type="InterPro" id="IPR018060">
    <property type="entry name" value="HTH_AraC"/>
</dbReference>
<keyword evidence="6" id="KW-0238">DNA-binding</keyword>
<dbReference type="SUPFAM" id="SSF52172">
    <property type="entry name" value="CheY-like"/>
    <property type="match status" value="1"/>
</dbReference>
<dbReference type="PROSITE" id="PS01124">
    <property type="entry name" value="HTH_ARAC_FAMILY_2"/>
    <property type="match status" value="1"/>
</dbReference>
<dbReference type="GO" id="GO:0043565">
    <property type="term" value="F:sequence-specific DNA binding"/>
    <property type="evidence" value="ECO:0007669"/>
    <property type="project" value="InterPro"/>
</dbReference>
<dbReference type="EMBL" id="CP126114">
    <property type="protein sequence ID" value="WHY85680.1"/>
    <property type="molecule type" value="Genomic_DNA"/>
</dbReference>
<keyword evidence="12" id="KW-1185">Reference proteome</keyword>